<reference evidence="1" key="3">
    <citation type="submission" date="2025-09" db="UniProtKB">
        <authorList>
            <consortium name="Ensembl"/>
        </authorList>
    </citation>
    <scope>IDENTIFICATION</scope>
</reference>
<evidence type="ECO:0000313" key="1">
    <source>
        <dbReference type="Ensembl" id="ENSMFAP00000057812.1"/>
    </source>
</evidence>
<evidence type="ECO:0000313" key="2">
    <source>
        <dbReference type="Proteomes" id="UP000233100"/>
    </source>
</evidence>
<sequence length="148" mass="17214">FKQSTTLIVEREVRNLTLPSNVWRWSKAVDFWLFPTDHGLHVCIYFSRCSLTLRRTWWPVLSSSKRQRNAAPQGLFLFFFLEFCSVAQDGVQWCDLSSLQVLPPGFTPFSCLGLPSSWDYRCPPPPRLIFCILVERGFHRVSQDSLDL</sequence>
<dbReference type="Proteomes" id="UP000233100">
    <property type="component" value="Chromosome 16"/>
</dbReference>
<reference evidence="1 2" key="1">
    <citation type="submission" date="2013-03" db="EMBL/GenBank/DDBJ databases">
        <authorList>
            <person name="Warren W."/>
            <person name="Wilson R.K."/>
        </authorList>
    </citation>
    <scope>NUCLEOTIDE SEQUENCE</scope>
</reference>
<protein>
    <submittedName>
        <fullName evidence="1">Uncharacterized protein</fullName>
    </submittedName>
</protein>
<keyword evidence="2" id="KW-1185">Reference proteome</keyword>
<dbReference type="PANTHER" id="PTHR46254">
    <property type="entry name" value="PROTEIN GVQW1-RELATED"/>
    <property type="match status" value="1"/>
</dbReference>
<dbReference type="AlphaFoldDB" id="A0A7N9CZ05"/>
<reference evidence="1" key="2">
    <citation type="submission" date="2025-08" db="UniProtKB">
        <authorList>
            <consortium name="Ensembl"/>
        </authorList>
    </citation>
    <scope>IDENTIFICATION</scope>
</reference>
<proteinExistence type="predicted"/>
<dbReference type="Ensembl" id="ENSMFAT00000077843.1">
    <property type="protein sequence ID" value="ENSMFAP00000057812.1"/>
    <property type="gene ID" value="ENSMFAG00000048316.1"/>
</dbReference>
<name>A0A7N9CZ05_MACFA</name>
<accession>A0A7N9CZ05</accession>
<dbReference type="GeneTree" id="ENSGT00940000167556"/>
<organism evidence="1 2">
    <name type="scientific">Macaca fascicularis</name>
    <name type="common">Crab-eating macaque</name>
    <name type="synonym">Cynomolgus monkey</name>
    <dbReference type="NCBI Taxonomy" id="9541"/>
    <lineage>
        <taxon>Eukaryota</taxon>
        <taxon>Metazoa</taxon>
        <taxon>Chordata</taxon>
        <taxon>Craniata</taxon>
        <taxon>Vertebrata</taxon>
        <taxon>Euteleostomi</taxon>
        <taxon>Mammalia</taxon>
        <taxon>Eutheria</taxon>
        <taxon>Euarchontoglires</taxon>
        <taxon>Primates</taxon>
        <taxon>Haplorrhini</taxon>
        <taxon>Catarrhini</taxon>
        <taxon>Cercopithecidae</taxon>
        <taxon>Cercopithecinae</taxon>
        <taxon>Macaca</taxon>
    </lineage>
</organism>